<dbReference type="Proteomes" id="UP000008141">
    <property type="component" value="Unassembled WGS sequence"/>
</dbReference>
<evidence type="ECO:0000313" key="6">
    <source>
        <dbReference type="Proteomes" id="UP000008141"/>
    </source>
</evidence>
<evidence type="ECO:0000256" key="4">
    <source>
        <dbReference type="SAM" id="MobiDB-lite"/>
    </source>
</evidence>
<dbReference type="EMBL" id="GL433854">
    <property type="protein sequence ID" value="EFN52804.1"/>
    <property type="molecule type" value="Genomic_DNA"/>
</dbReference>
<feature type="active site" evidence="2">
    <location>
        <position position="186"/>
    </location>
</feature>
<gene>
    <name evidence="5" type="ORF">CHLNCDRAFT_58769</name>
</gene>
<dbReference type="PROSITE" id="PS00781">
    <property type="entry name" value="PEPCASE_1"/>
    <property type="match status" value="1"/>
</dbReference>
<dbReference type="InterPro" id="IPR021135">
    <property type="entry name" value="PEP_COase"/>
</dbReference>
<keyword evidence="6" id="KW-1185">Reference proteome</keyword>
<feature type="region of interest" description="Disordered" evidence="4">
    <location>
        <begin position="336"/>
        <end position="370"/>
    </location>
</feature>
<dbReference type="InterPro" id="IPR018129">
    <property type="entry name" value="PEP_COase_Lys_AS"/>
</dbReference>
<sequence>MAEHQDHHYAEDYPLQPLVDDCRLLGSLLDDCLRIEVGDELFHKIERIRTLSDCAQQLNSAHDKEAGRFLGQARRRRRLQPAAAARAAARACRWPAAGGCTARKMAEELFALPLDEAMPILRAYGHYLNLTSIAEQHHSVRTSRMDGVPIKTVDEVFHDLLESGVSEEQLYESVTRQHVEIVLTAHPTQVNRRTLQHKHSRIAALLTQNDRQDLTQEERDHTIEELIREITSLWQTEELRRRKPTPLDEARGGLHIVEQSLWSSLPKLLRRISGEADEPAPPVLSLMRRGVAAWRAAVRAWRATTHDVGCLSRWMAADLYLKEVLNLAHDIASRHPHNHPGVEAGAPRPSSAYRPAAAGDGLQGSASNQELVGRGVEVTFGDLKTEELMSPPGIASPVAGGPSSPRAQWPQMRGSLADAAANAMMKGSPRGVTPATSGSALAQQAFAPGPAATAAAAAAAGGPAAAAMAKLQKLHLPPGVAASGLGPAPAPPIPNQGLQRTDTAGRLLSPRSLKQRGLQARRRRPRRRRCAASFHKTSIDNLLHPRGAGGNPYRIVLGEESTRHTECLTEVTQHLGLGSYGEWDEDRRMAFLTAELGGKRPLIPPSMPFSPDAQEVMDTLKVAAVLGRQCLSAYVISMATRASDVMAVELLQREARLMVLSESNVSRREHASPPLRVVPLFETLNDLEASRGVMDRLLSNEWYSAHVAAVHGSQQEVMLGYSDSGKDAGRLAAAWALYKAQEELVAVCGEHGLQLTLFHGRGGTVGRGGGPMQLAIQSQPPGSIQGRLRITEQGEMVQPKRKASGDVTSLRAIPWIFAWTQTRLILPSWLGVGDALMAAVSGGKRGVLRDMYEHWPFFQSVVDLIEMVMTKADMRIAALYDQVLVEDPQERALGDALRRRYADTVSAVLMVTGHSRMGDNNNTLRRLIEMRNPHVDPINVMQVEILRRLRRQPDNQQLRDALLLTINGVAAGMRNTG</sequence>
<dbReference type="OrthoDB" id="1365747at2759"/>
<dbReference type="OMA" id="VFGWTQS"/>
<dbReference type="GO" id="GO:0008964">
    <property type="term" value="F:phosphoenolpyruvate carboxylase activity"/>
    <property type="evidence" value="ECO:0007669"/>
    <property type="project" value="UniProtKB-EC"/>
</dbReference>
<protein>
    <recommendedName>
        <fullName evidence="7">Phosphoenolpyruvate carboxylase</fullName>
    </recommendedName>
</protein>
<accession>E1ZN39</accession>
<dbReference type="GO" id="GO:0015977">
    <property type="term" value="P:carbon fixation"/>
    <property type="evidence" value="ECO:0007669"/>
    <property type="project" value="InterPro"/>
</dbReference>
<dbReference type="GO" id="GO:0005829">
    <property type="term" value="C:cytosol"/>
    <property type="evidence" value="ECO:0007669"/>
    <property type="project" value="TreeGrafter"/>
</dbReference>
<dbReference type="AlphaFoldDB" id="E1ZN39"/>
<feature type="active site" evidence="3">
    <location>
        <position position="726"/>
    </location>
</feature>
<feature type="region of interest" description="Disordered" evidence="4">
    <location>
        <begin position="504"/>
        <end position="531"/>
    </location>
</feature>
<evidence type="ECO:0000256" key="1">
    <source>
        <dbReference type="ARBA" id="ARBA00048995"/>
    </source>
</evidence>
<dbReference type="RefSeq" id="XP_005844906.1">
    <property type="nucleotide sequence ID" value="XM_005844844.1"/>
</dbReference>
<reference evidence="5 6" key="1">
    <citation type="journal article" date="2010" name="Plant Cell">
        <title>The Chlorella variabilis NC64A genome reveals adaptation to photosymbiosis, coevolution with viruses, and cryptic sex.</title>
        <authorList>
            <person name="Blanc G."/>
            <person name="Duncan G."/>
            <person name="Agarkova I."/>
            <person name="Borodovsky M."/>
            <person name="Gurnon J."/>
            <person name="Kuo A."/>
            <person name="Lindquist E."/>
            <person name="Lucas S."/>
            <person name="Pangilinan J."/>
            <person name="Polle J."/>
            <person name="Salamov A."/>
            <person name="Terry A."/>
            <person name="Yamada T."/>
            <person name="Dunigan D.D."/>
            <person name="Grigoriev I.V."/>
            <person name="Claverie J.M."/>
            <person name="Van Etten J.L."/>
        </authorList>
    </citation>
    <scope>NUCLEOTIDE SEQUENCE [LARGE SCALE GENOMIC DNA]</scope>
    <source>
        <strain evidence="5 6">NC64A</strain>
    </source>
</reference>
<dbReference type="STRING" id="554065.E1ZN39"/>
<dbReference type="GO" id="GO:0006099">
    <property type="term" value="P:tricarboxylic acid cycle"/>
    <property type="evidence" value="ECO:0007669"/>
    <property type="project" value="InterPro"/>
</dbReference>
<dbReference type="Pfam" id="PF00311">
    <property type="entry name" value="PEPcase"/>
    <property type="match status" value="3"/>
</dbReference>
<name>E1ZN39_CHLVA</name>
<dbReference type="PANTHER" id="PTHR30523">
    <property type="entry name" value="PHOSPHOENOLPYRUVATE CARBOXYLASE"/>
    <property type="match status" value="1"/>
</dbReference>
<dbReference type="PANTHER" id="PTHR30523:SF6">
    <property type="entry name" value="PHOSPHOENOLPYRUVATE CARBOXYLASE"/>
    <property type="match status" value="1"/>
</dbReference>
<dbReference type="FunCoup" id="E1ZN39">
    <property type="interactions" value="119"/>
</dbReference>
<feature type="compositionally biased region" description="Basic residues" evidence="4">
    <location>
        <begin position="519"/>
        <end position="530"/>
    </location>
</feature>
<dbReference type="PROSITE" id="PS00393">
    <property type="entry name" value="PEPCASE_2"/>
    <property type="match status" value="1"/>
</dbReference>
<feature type="compositionally biased region" description="Low complexity" evidence="4">
    <location>
        <begin position="344"/>
        <end position="359"/>
    </location>
</feature>
<dbReference type="GeneID" id="17352154"/>
<dbReference type="InParanoid" id="E1ZN39"/>
<dbReference type="eggNOG" id="ENOG502QPVS">
    <property type="taxonomic scope" value="Eukaryota"/>
</dbReference>
<dbReference type="PRINTS" id="PR00150">
    <property type="entry name" value="PEPCARBXLASE"/>
</dbReference>
<feature type="region of interest" description="Disordered" evidence="4">
    <location>
        <begin position="387"/>
        <end position="410"/>
    </location>
</feature>
<evidence type="ECO:0000256" key="2">
    <source>
        <dbReference type="PROSITE-ProRule" id="PRU10111"/>
    </source>
</evidence>
<dbReference type="SUPFAM" id="SSF51621">
    <property type="entry name" value="Phosphoenolpyruvate/pyruvate domain"/>
    <property type="match status" value="2"/>
</dbReference>
<comment type="catalytic activity">
    <reaction evidence="1">
        <text>oxaloacetate + phosphate = phosphoenolpyruvate + hydrogencarbonate</text>
        <dbReference type="Rhea" id="RHEA:28370"/>
        <dbReference type="ChEBI" id="CHEBI:16452"/>
        <dbReference type="ChEBI" id="CHEBI:17544"/>
        <dbReference type="ChEBI" id="CHEBI:43474"/>
        <dbReference type="ChEBI" id="CHEBI:58702"/>
        <dbReference type="EC" id="4.1.1.31"/>
    </reaction>
</comment>
<evidence type="ECO:0008006" key="7">
    <source>
        <dbReference type="Google" id="ProtNLM"/>
    </source>
</evidence>
<organism evidence="6">
    <name type="scientific">Chlorella variabilis</name>
    <name type="common">Green alga</name>
    <dbReference type="NCBI Taxonomy" id="554065"/>
    <lineage>
        <taxon>Eukaryota</taxon>
        <taxon>Viridiplantae</taxon>
        <taxon>Chlorophyta</taxon>
        <taxon>core chlorophytes</taxon>
        <taxon>Trebouxiophyceae</taxon>
        <taxon>Chlorellales</taxon>
        <taxon>Chlorellaceae</taxon>
        <taxon>Chlorella clade</taxon>
        <taxon>Chlorella</taxon>
    </lineage>
</organism>
<proteinExistence type="predicted"/>
<evidence type="ECO:0000256" key="3">
    <source>
        <dbReference type="PROSITE-ProRule" id="PRU10112"/>
    </source>
</evidence>
<dbReference type="KEGG" id="cvr:CHLNCDRAFT_58769"/>
<evidence type="ECO:0000313" key="5">
    <source>
        <dbReference type="EMBL" id="EFN52804.1"/>
    </source>
</evidence>
<dbReference type="InterPro" id="IPR033129">
    <property type="entry name" value="PEPCASE_His_AS"/>
</dbReference>
<dbReference type="InterPro" id="IPR015813">
    <property type="entry name" value="Pyrv/PenolPyrv_kinase-like_dom"/>
</dbReference>